<organism evidence="1 2">
    <name type="scientific">Rhodnius prolixus</name>
    <name type="common">Triatomid bug</name>
    <dbReference type="NCBI Taxonomy" id="13249"/>
    <lineage>
        <taxon>Eukaryota</taxon>
        <taxon>Metazoa</taxon>
        <taxon>Ecdysozoa</taxon>
        <taxon>Arthropoda</taxon>
        <taxon>Hexapoda</taxon>
        <taxon>Insecta</taxon>
        <taxon>Pterygota</taxon>
        <taxon>Neoptera</taxon>
        <taxon>Paraneoptera</taxon>
        <taxon>Hemiptera</taxon>
        <taxon>Heteroptera</taxon>
        <taxon>Panheteroptera</taxon>
        <taxon>Cimicomorpha</taxon>
        <taxon>Reduviidae</taxon>
        <taxon>Triatominae</taxon>
        <taxon>Rhodnius</taxon>
    </lineage>
</organism>
<dbReference type="VEuPathDB" id="VectorBase:RPRC002059"/>
<accession>T1HDE2</accession>
<dbReference type="InParanoid" id="T1HDE2"/>
<dbReference type="HOGENOM" id="CLU_2948634_0_0_1"/>
<evidence type="ECO:0008006" key="3">
    <source>
        <dbReference type="Google" id="ProtNLM"/>
    </source>
</evidence>
<dbReference type="EnsemblMetazoa" id="RPRC002059-RA">
    <property type="protein sequence ID" value="RPRC002059-PA"/>
    <property type="gene ID" value="RPRC002059"/>
</dbReference>
<reference evidence="1" key="1">
    <citation type="submission" date="2015-05" db="UniProtKB">
        <authorList>
            <consortium name="EnsemblMetazoa"/>
        </authorList>
    </citation>
    <scope>IDENTIFICATION</scope>
</reference>
<evidence type="ECO:0000313" key="2">
    <source>
        <dbReference type="Proteomes" id="UP000015103"/>
    </source>
</evidence>
<sequence>LGASNKFIEAIRGLNRFTESAVWTKNGLTESFETVVGLKQGCLLSPSLFSIFMNDFHDNIGGGNYFGG</sequence>
<proteinExistence type="predicted"/>
<protein>
    <recommendedName>
        <fullName evidence="3">Reverse transcriptase domain-containing protein</fullName>
    </recommendedName>
</protein>
<name>T1HDE2_RHOPR</name>
<keyword evidence="2" id="KW-1185">Reference proteome</keyword>
<dbReference type="EMBL" id="ACPB03044756">
    <property type="status" value="NOT_ANNOTATED_CDS"/>
    <property type="molecule type" value="Genomic_DNA"/>
</dbReference>
<dbReference type="Proteomes" id="UP000015103">
    <property type="component" value="Unassembled WGS sequence"/>
</dbReference>
<evidence type="ECO:0000313" key="1">
    <source>
        <dbReference type="EnsemblMetazoa" id="RPRC002059-PA"/>
    </source>
</evidence>
<dbReference type="AlphaFoldDB" id="T1HDE2"/>
<dbReference type="STRING" id="13249.T1HDE2"/>